<name>A0ABS9VSN8_9BIFI</name>
<protein>
    <submittedName>
        <fullName evidence="1">Uncharacterized protein</fullName>
    </submittedName>
</protein>
<dbReference type="EMBL" id="JAFEJT020000004">
    <property type="protein sequence ID" value="MCH9275000.1"/>
    <property type="molecule type" value="Genomic_DNA"/>
</dbReference>
<sequence length="92" mass="9441">MARVKLNMSAFRAYRQSAEVQAACTAEAERIAAAANTRAAGECSHPEHAKFKVETTIDSTRGSVALVTTGGDAGCIAHNAAHNTLVKALGGG</sequence>
<organism evidence="1 2">
    <name type="scientific">Bifidobacterium amazonense</name>
    <dbReference type="NCBI Taxonomy" id="2809027"/>
    <lineage>
        <taxon>Bacteria</taxon>
        <taxon>Bacillati</taxon>
        <taxon>Actinomycetota</taxon>
        <taxon>Actinomycetes</taxon>
        <taxon>Bifidobacteriales</taxon>
        <taxon>Bifidobacteriaceae</taxon>
        <taxon>Bifidobacterium</taxon>
    </lineage>
</organism>
<evidence type="ECO:0000313" key="1">
    <source>
        <dbReference type="EMBL" id="MCH9275000.1"/>
    </source>
</evidence>
<gene>
    <name evidence="1" type="ORF">JS533_001685</name>
</gene>
<accession>A0ABS9VSN8</accession>
<proteinExistence type="predicted"/>
<dbReference type="RefSeq" id="WP_241512833.1">
    <property type="nucleotide sequence ID" value="NZ_JAFEJT020000004.1"/>
</dbReference>
<keyword evidence="2" id="KW-1185">Reference proteome</keyword>
<evidence type="ECO:0000313" key="2">
    <source>
        <dbReference type="Proteomes" id="UP000710815"/>
    </source>
</evidence>
<reference evidence="1 2" key="2">
    <citation type="journal article" date="2021" name="Syst. Appl. Microbiol.">
        <title>Phylogenetic classification of ten novel species belonging to the genus Bifidobacterium comprising B. phasiani sp. nov., B. pongonis sp. nov., B. saguinibicoloris sp. nov., B. colobi sp. nov., B. simiiventris sp. nov., B. santillanense sp. nov., B. miconis sp. nov., B. amazonense sp. nov., B. pluvialisilvae sp. nov., and B. miconisargentati sp. nov.</title>
        <authorList>
            <person name="Lugli G.A."/>
            <person name="Calvete-Torre I."/>
            <person name="Alessandri G."/>
            <person name="Milani C."/>
            <person name="Turroni F."/>
            <person name="Laiolo P."/>
            <person name="Ossiprandi M.C."/>
            <person name="Margolles A."/>
            <person name="Ruiz L."/>
            <person name="Ventura M."/>
        </authorList>
    </citation>
    <scope>NUCLEOTIDE SEQUENCE [LARGE SCALE GENOMIC DNA]</scope>
    <source>
        <strain evidence="1 2">MA1</strain>
    </source>
</reference>
<reference evidence="1 2" key="1">
    <citation type="journal article" date="2021" name="Environ. Microbiol.">
        <title>Genetic insights into the dark matter of the mammalian gut microbiota through targeted genome reconstruction.</title>
        <authorList>
            <person name="Lugli G.A."/>
            <person name="Alessandri G."/>
            <person name="Milani C."/>
            <person name="Viappiani A."/>
            <person name="Fontana F."/>
            <person name="Tarracchini C."/>
            <person name="Mancabelli L."/>
            <person name="Argentini C."/>
            <person name="Ruiz L."/>
            <person name="Margolles A."/>
            <person name="van Sinderen D."/>
            <person name="Turroni F."/>
            <person name="Ventura M."/>
        </authorList>
    </citation>
    <scope>NUCLEOTIDE SEQUENCE [LARGE SCALE GENOMIC DNA]</scope>
    <source>
        <strain evidence="1 2">MA1</strain>
    </source>
</reference>
<comment type="caution">
    <text evidence="1">The sequence shown here is derived from an EMBL/GenBank/DDBJ whole genome shotgun (WGS) entry which is preliminary data.</text>
</comment>
<dbReference type="Proteomes" id="UP000710815">
    <property type="component" value="Unassembled WGS sequence"/>
</dbReference>